<feature type="transmembrane region" description="Helical" evidence="10">
    <location>
        <begin position="262"/>
        <end position="287"/>
    </location>
</feature>
<dbReference type="Proteomes" id="UP000000263">
    <property type="component" value="Chromosome"/>
</dbReference>
<keyword evidence="10" id="KW-0472">Membrane</keyword>
<dbReference type="eggNOG" id="COG4585">
    <property type="taxonomic scope" value="Bacteria"/>
</dbReference>
<dbReference type="GO" id="GO:0016020">
    <property type="term" value="C:membrane"/>
    <property type="evidence" value="ECO:0007669"/>
    <property type="project" value="InterPro"/>
</dbReference>
<comment type="catalytic activity">
    <reaction evidence="1">
        <text>ATP + protein L-histidine = ADP + protein N-phospho-L-histidine.</text>
        <dbReference type="EC" id="2.7.13.3"/>
    </reaction>
</comment>
<dbReference type="Gene3D" id="3.30.565.10">
    <property type="entry name" value="Histidine kinase-like ATPase, C-terminal domain"/>
    <property type="match status" value="1"/>
</dbReference>
<dbReference type="InterPro" id="IPR050482">
    <property type="entry name" value="Sensor_HK_TwoCompSys"/>
</dbReference>
<dbReference type="InterPro" id="IPR003594">
    <property type="entry name" value="HATPase_dom"/>
</dbReference>
<feature type="transmembrane region" description="Helical" evidence="10">
    <location>
        <begin position="332"/>
        <end position="349"/>
    </location>
</feature>
<dbReference type="Pfam" id="PF02518">
    <property type="entry name" value="HATPase_c"/>
    <property type="match status" value="1"/>
</dbReference>
<dbReference type="EMBL" id="CP000804">
    <property type="protein sequence ID" value="ABU56853.1"/>
    <property type="molecule type" value="Genomic_DNA"/>
</dbReference>
<keyword evidence="8" id="KW-0902">Two-component regulatory system</keyword>
<evidence type="ECO:0000256" key="4">
    <source>
        <dbReference type="ARBA" id="ARBA00022679"/>
    </source>
</evidence>
<evidence type="ECO:0000256" key="3">
    <source>
        <dbReference type="ARBA" id="ARBA00022553"/>
    </source>
</evidence>
<proteinExistence type="predicted"/>
<gene>
    <name evidence="12" type="ordered locus">Rcas_0732</name>
</gene>
<feature type="transmembrane region" description="Helical" evidence="10">
    <location>
        <begin position="299"/>
        <end position="320"/>
    </location>
</feature>
<evidence type="ECO:0000256" key="8">
    <source>
        <dbReference type="ARBA" id="ARBA00023012"/>
    </source>
</evidence>
<feature type="transmembrane region" description="Helical" evidence="10">
    <location>
        <begin position="224"/>
        <end position="242"/>
    </location>
</feature>
<protein>
    <recommendedName>
        <fullName evidence="2">histidine kinase</fullName>
        <ecNumber evidence="2">2.7.13.3</ecNumber>
    </recommendedName>
</protein>
<evidence type="ECO:0000259" key="11">
    <source>
        <dbReference type="PROSITE" id="PS50109"/>
    </source>
</evidence>
<dbReference type="Gene3D" id="1.20.5.1930">
    <property type="match status" value="1"/>
</dbReference>
<dbReference type="AlphaFoldDB" id="A7NHA6"/>
<reference evidence="12 13" key="1">
    <citation type="submission" date="2007-08" db="EMBL/GenBank/DDBJ databases">
        <title>Complete sequence of Roseiflexus castenholzii DSM 13941.</title>
        <authorList>
            <consortium name="US DOE Joint Genome Institute"/>
            <person name="Copeland A."/>
            <person name="Lucas S."/>
            <person name="Lapidus A."/>
            <person name="Barry K."/>
            <person name="Glavina del Rio T."/>
            <person name="Dalin E."/>
            <person name="Tice H."/>
            <person name="Pitluck S."/>
            <person name="Thompson L.S."/>
            <person name="Brettin T."/>
            <person name="Bruce D."/>
            <person name="Detter J.C."/>
            <person name="Han C."/>
            <person name="Tapia R."/>
            <person name="Schmutz J."/>
            <person name="Larimer F."/>
            <person name="Land M."/>
            <person name="Hauser L."/>
            <person name="Kyrpides N."/>
            <person name="Mikhailova N."/>
            <person name="Bryant D.A."/>
            <person name="Hanada S."/>
            <person name="Tsukatani Y."/>
            <person name="Richardson P."/>
        </authorList>
    </citation>
    <scope>NUCLEOTIDE SEQUENCE [LARGE SCALE GENOMIC DNA]</scope>
    <source>
        <strain evidence="13">DSM 13941 / HLO8</strain>
    </source>
</reference>
<keyword evidence="3" id="KW-0597">Phosphoprotein</keyword>
<evidence type="ECO:0000313" key="13">
    <source>
        <dbReference type="Proteomes" id="UP000000263"/>
    </source>
</evidence>
<feature type="transmembrane region" description="Helical" evidence="10">
    <location>
        <begin position="12"/>
        <end position="37"/>
    </location>
</feature>
<dbReference type="SMART" id="SM00387">
    <property type="entry name" value="HATPase_c"/>
    <property type="match status" value="1"/>
</dbReference>
<evidence type="ECO:0000256" key="9">
    <source>
        <dbReference type="SAM" id="MobiDB-lite"/>
    </source>
</evidence>
<dbReference type="InterPro" id="IPR036034">
    <property type="entry name" value="PDZ_sf"/>
</dbReference>
<evidence type="ECO:0000256" key="2">
    <source>
        <dbReference type="ARBA" id="ARBA00012438"/>
    </source>
</evidence>
<dbReference type="eggNOG" id="COG0793">
    <property type="taxonomic scope" value="Bacteria"/>
</dbReference>
<dbReference type="STRING" id="383372.Rcas_0732"/>
<feature type="transmembrane region" description="Helical" evidence="10">
    <location>
        <begin position="361"/>
        <end position="386"/>
    </location>
</feature>
<dbReference type="KEGG" id="rca:Rcas_0732"/>
<dbReference type="GO" id="GO:0000155">
    <property type="term" value="F:phosphorelay sensor kinase activity"/>
    <property type="evidence" value="ECO:0007669"/>
    <property type="project" value="InterPro"/>
</dbReference>
<keyword evidence="10" id="KW-1133">Transmembrane helix</keyword>
<keyword evidence="13" id="KW-1185">Reference proteome</keyword>
<keyword evidence="4" id="KW-0808">Transferase</keyword>
<feature type="compositionally biased region" description="Basic and acidic residues" evidence="9">
    <location>
        <begin position="801"/>
        <end position="812"/>
    </location>
</feature>
<organism evidence="12 13">
    <name type="scientific">Roseiflexus castenholzii (strain DSM 13941 / HLO8)</name>
    <dbReference type="NCBI Taxonomy" id="383372"/>
    <lineage>
        <taxon>Bacteria</taxon>
        <taxon>Bacillati</taxon>
        <taxon>Chloroflexota</taxon>
        <taxon>Chloroflexia</taxon>
        <taxon>Chloroflexales</taxon>
        <taxon>Roseiflexineae</taxon>
        <taxon>Roseiflexaceae</taxon>
        <taxon>Roseiflexus</taxon>
    </lineage>
</organism>
<keyword evidence="5" id="KW-0547">Nucleotide-binding</keyword>
<dbReference type="PANTHER" id="PTHR24421">
    <property type="entry name" value="NITRATE/NITRITE SENSOR PROTEIN NARX-RELATED"/>
    <property type="match status" value="1"/>
</dbReference>
<keyword evidence="10" id="KW-0812">Transmembrane</keyword>
<dbReference type="GO" id="GO:0046983">
    <property type="term" value="F:protein dimerization activity"/>
    <property type="evidence" value="ECO:0007669"/>
    <property type="project" value="InterPro"/>
</dbReference>
<evidence type="ECO:0000256" key="10">
    <source>
        <dbReference type="SAM" id="Phobius"/>
    </source>
</evidence>
<dbReference type="PROSITE" id="PS50109">
    <property type="entry name" value="HIS_KIN"/>
    <property type="match status" value="1"/>
</dbReference>
<dbReference type="OrthoDB" id="136463at2"/>
<feature type="transmembrane region" description="Helical" evidence="10">
    <location>
        <begin position="166"/>
        <end position="186"/>
    </location>
</feature>
<dbReference type="CDD" id="cd16917">
    <property type="entry name" value="HATPase_UhpB-NarQ-NarX-like"/>
    <property type="match status" value="1"/>
</dbReference>
<dbReference type="InterPro" id="IPR005467">
    <property type="entry name" value="His_kinase_dom"/>
</dbReference>
<name>A7NHA6_ROSCS</name>
<dbReference type="EC" id="2.7.13.3" evidence="2"/>
<evidence type="ECO:0000313" key="12">
    <source>
        <dbReference type="EMBL" id="ABU56853.1"/>
    </source>
</evidence>
<dbReference type="SUPFAM" id="SSF55781">
    <property type="entry name" value="GAF domain-like"/>
    <property type="match status" value="1"/>
</dbReference>
<feature type="transmembrane region" description="Helical" evidence="10">
    <location>
        <begin position="136"/>
        <end position="157"/>
    </location>
</feature>
<dbReference type="HOGENOM" id="CLU_353325_0_0_0"/>
<sequence length="812" mass="89775">MDTKRHPFPWQASVLLIFAGAPLIAGTISFISALNLLGQPSIGILPLWQGAIRCNAVSPITPPSWPGMASGALQTGDCIEMINDVSALTWPYRELERYADSHNQSNLVDLIIRRGGEPLIVRVPVLRLTWLHVLQLQAGIIPIILVVWTLALVVLLAQPHTEANRVFAALFLVLALAIAGLFHGLNDAEGRYYTAFTIVSSMAWIGPLLHHLALLTPRPLPRFAFLRFALHPIGLAAMTLHLDSMLEFVPLLQPWRGSAPGVASAINGVTMLIGLAAFLGRVGFWAWRGDRSIADQMWVLLMSWGLGAGPLTLASAYYLLTYRAPLWTSLQPFLFCLLILCTGTAYAMLRYQSFAYRGRVLNVLAMIYLSAAIACVVMVIVLIGIFRTPVDGLLFMALWSATFATTLFWHTDSPFRRLYRRFFLRHQHHYQATLDFATRMNQTSDLDALVQQGATLIRQAVMSDWVAVRHALASDRIWLATATIIEIRQANPPHADTTCLPETPAVICQLASEGELLGTLYVGARHVPEPLDEEDERLIGLLATMLAHAMHIRAQIQRLSEVPALMIAAQEQERERIAQEIHDGVLPVLGALPFGLTQIEQSVQTGAPADTIISICEAYRERAVRTTRELRSILRHLQPPIVGGTHLGLSIQAFTQEICNLYQVQATIHGATVVYPLDEFTSRHAYRIIQQAIVNALQHARPDRLDVSIEAEQHGWTCRVSDNGHGFDPQQSSQTNGFGIFSMRERARIIGATLTIESQPGQGTTVTLRVKGKKREGRKESGALNIEGGQSTPLRYSSEALRVENESTRIAS</sequence>
<dbReference type="PANTHER" id="PTHR24421:SF10">
    <property type="entry name" value="NITRATE_NITRITE SENSOR PROTEIN NARQ"/>
    <property type="match status" value="1"/>
</dbReference>
<dbReference type="SUPFAM" id="SSF50156">
    <property type="entry name" value="PDZ domain-like"/>
    <property type="match status" value="1"/>
</dbReference>
<feature type="region of interest" description="Disordered" evidence="9">
    <location>
        <begin position="772"/>
        <end position="812"/>
    </location>
</feature>
<dbReference type="Pfam" id="PF07730">
    <property type="entry name" value="HisKA_3"/>
    <property type="match status" value="1"/>
</dbReference>
<dbReference type="GO" id="GO:0005524">
    <property type="term" value="F:ATP binding"/>
    <property type="evidence" value="ECO:0007669"/>
    <property type="project" value="UniProtKB-KW"/>
</dbReference>
<evidence type="ECO:0000256" key="7">
    <source>
        <dbReference type="ARBA" id="ARBA00022840"/>
    </source>
</evidence>
<evidence type="ECO:0000256" key="5">
    <source>
        <dbReference type="ARBA" id="ARBA00022741"/>
    </source>
</evidence>
<feature type="domain" description="Histidine kinase" evidence="11">
    <location>
        <begin position="687"/>
        <end position="774"/>
    </location>
</feature>
<evidence type="ECO:0000256" key="1">
    <source>
        <dbReference type="ARBA" id="ARBA00000085"/>
    </source>
</evidence>
<dbReference type="SUPFAM" id="SSF55874">
    <property type="entry name" value="ATPase domain of HSP90 chaperone/DNA topoisomerase II/histidine kinase"/>
    <property type="match status" value="1"/>
</dbReference>
<feature type="transmembrane region" description="Helical" evidence="10">
    <location>
        <begin position="192"/>
        <end position="212"/>
    </location>
</feature>
<keyword evidence="6 12" id="KW-0418">Kinase</keyword>
<dbReference type="InterPro" id="IPR036890">
    <property type="entry name" value="HATPase_C_sf"/>
</dbReference>
<keyword evidence="7" id="KW-0067">ATP-binding</keyword>
<dbReference type="InterPro" id="IPR011712">
    <property type="entry name" value="Sig_transdc_His_kin_sub3_dim/P"/>
</dbReference>
<dbReference type="RefSeq" id="WP_012119283.1">
    <property type="nucleotide sequence ID" value="NC_009767.1"/>
</dbReference>
<evidence type="ECO:0000256" key="6">
    <source>
        <dbReference type="ARBA" id="ARBA00022777"/>
    </source>
</evidence>
<accession>A7NHA6</accession>